<comment type="similarity">
    <text evidence="1">Belongs to the relA/spoT family.</text>
</comment>
<dbReference type="InterPro" id="IPR012675">
    <property type="entry name" value="Beta-grasp_dom_sf"/>
</dbReference>
<dbReference type="Gene3D" id="1.10.3210.10">
    <property type="entry name" value="Hypothetical protein af1432"/>
    <property type="match status" value="1"/>
</dbReference>
<dbReference type="eggNOG" id="COG0317">
    <property type="taxonomic scope" value="Bacteria"/>
</dbReference>
<evidence type="ECO:0000259" key="2">
    <source>
        <dbReference type="PROSITE" id="PS51880"/>
    </source>
</evidence>
<accession>W4PH90</accession>
<dbReference type="Pfam" id="PF02824">
    <property type="entry name" value="TGS"/>
    <property type="match status" value="1"/>
</dbReference>
<comment type="function">
    <text evidence="1">In eubacteria ppGpp (guanosine 3'-diphosphate 5'-diphosphate) is a mediator of the stringent response that coordinates a variety of cellular activities in response to changes in nutritional abundance.</text>
</comment>
<dbReference type="Gene3D" id="3.10.20.30">
    <property type="match status" value="1"/>
</dbReference>
<dbReference type="InterPro" id="IPR004095">
    <property type="entry name" value="TGS"/>
</dbReference>
<dbReference type="GO" id="GO:0015969">
    <property type="term" value="P:guanosine tetraphosphate metabolic process"/>
    <property type="evidence" value="ECO:0007669"/>
    <property type="project" value="InterPro"/>
</dbReference>
<dbReference type="InterPro" id="IPR012676">
    <property type="entry name" value="TGS-like"/>
</dbReference>
<dbReference type="InterPro" id="IPR043519">
    <property type="entry name" value="NT_sf"/>
</dbReference>
<name>W4PH90_9BACE</name>
<dbReference type="SMART" id="SM00954">
    <property type="entry name" value="RelA_SpoT"/>
    <property type="match status" value="1"/>
</dbReference>
<evidence type="ECO:0000313" key="4">
    <source>
        <dbReference type="Proteomes" id="UP000018842"/>
    </source>
</evidence>
<dbReference type="SUPFAM" id="SSF81301">
    <property type="entry name" value="Nucleotidyltransferase"/>
    <property type="match status" value="1"/>
</dbReference>
<dbReference type="InterPro" id="IPR003607">
    <property type="entry name" value="HD/PDEase_dom"/>
</dbReference>
<dbReference type="PANTHER" id="PTHR21262:SF31">
    <property type="entry name" value="GTP PYROPHOSPHOKINASE"/>
    <property type="match status" value="1"/>
</dbReference>
<dbReference type="SMART" id="SM00471">
    <property type="entry name" value="HDc"/>
    <property type="match status" value="1"/>
</dbReference>
<comment type="caution">
    <text evidence="3">The sequence shown here is derived from an EMBL/GenBank/DDBJ whole genome shotgun (WGS) entry which is preliminary data.</text>
</comment>
<dbReference type="PROSITE" id="PS51880">
    <property type="entry name" value="TGS"/>
    <property type="match status" value="1"/>
</dbReference>
<dbReference type="GO" id="GO:0005886">
    <property type="term" value="C:plasma membrane"/>
    <property type="evidence" value="ECO:0007669"/>
    <property type="project" value="TreeGrafter"/>
</dbReference>
<dbReference type="Proteomes" id="UP000018842">
    <property type="component" value="Unassembled WGS sequence"/>
</dbReference>
<dbReference type="InterPro" id="IPR004811">
    <property type="entry name" value="RelA/Spo_fam"/>
</dbReference>
<dbReference type="FunFam" id="3.10.20.30:FF:000002">
    <property type="entry name" value="GTP pyrophosphokinase (RelA/SpoT)"/>
    <property type="match status" value="1"/>
</dbReference>
<evidence type="ECO:0000256" key="1">
    <source>
        <dbReference type="RuleBase" id="RU003847"/>
    </source>
</evidence>
<organism evidence="3 4">
    <name type="scientific">Bacteroides pyogenes DSM 20611 = JCM 6294</name>
    <dbReference type="NCBI Taxonomy" id="1121100"/>
    <lineage>
        <taxon>Bacteria</taxon>
        <taxon>Pseudomonadati</taxon>
        <taxon>Bacteroidota</taxon>
        <taxon>Bacteroidia</taxon>
        <taxon>Bacteroidales</taxon>
        <taxon>Bacteroidaceae</taxon>
        <taxon>Bacteroides</taxon>
    </lineage>
</organism>
<sequence length="524" mass="59886">MDNLPPKEMTDEEMIEQEFQKLLTDYLGTKHRKRIEIITKAFNFANQAHKGIKRRSGEPYILHPIAVAKIVCNEIGLGSTSICAALLHDVVEDTDYTVEDIENIFGPKIAQIVDGLTKISGGIFGDHASAQAENFKKLLLTMSSDIRVILIKIADRLHNMRTLGSMLPNKQYKIAGETLYIYAPLANRLGLYKIKTELENLSFKYEHPEEYVEIEEKLNATAAERDKVFNEFTSPIRTQLDKMGLKYRLIARVKSIYSIWNKMQTKHIPFEEIYDLLAVRIIFEPRNQEEELNDCFDIYVTISKIYKPHPDRLRDWVSHPKANGYQALHVTLMGNNGQWIEVQIRSERMNDVAEQGFAAHWKYKEGGGSEDEGELEKWLKTVKEILDDPQPDAIDFLDTIKLNLFASEIFVFTPKGELKTMPQNSTALDFAFSLHTDIGSHCIGAKVNHKLVPISHKLQSGDQVEILTSKSQRVQPQWELFATTARARTKIAAILRKEQKANQKKGEKLLNESCRKKKSALKTV</sequence>
<dbReference type="Pfam" id="PF04607">
    <property type="entry name" value="RelA_SpoT"/>
    <property type="match status" value="1"/>
</dbReference>
<reference evidence="4" key="1">
    <citation type="journal article" date="2014" name="Genome">
        <title>Draft Genome Sequences of Three Strains of Bacteroides pyogenes Isolated from a Cat and Swine.</title>
        <authorList>
            <person name="Sakamoto M."/>
            <person name="Oshima K."/>
            <person name="Suda W."/>
            <person name="Kitamura K."/>
            <person name="Iida T."/>
            <person name="Hattori M."/>
            <person name="Ohkuma M."/>
        </authorList>
    </citation>
    <scope>NUCLEOTIDE SEQUENCE [LARGE SCALE GENOMIC DNA]</scope>
    <source>
        <strain evidence="4">JCM 6294</strain>
    </source>
</reference>
<protein>
    <submittedName>
        <fullName evidence="3">Iron(III) ABC transporter periplasmic iron-binding protein</fullName>
    </submittedName>
</protein>
<dbReference type="EMBL" id="BAIR01000016">
    <property type="protein sequence ID" value="GAE19050.1"/>
    <property type="molecule type" value="Genomic_DNA"/>
</dbReference>
<dbReference type="CDD" id="cd01668">
    <property type="entry name" value="TGS_RSH"/>
    <property type="match status" value="1"/>
</dbReference>
<dbReference type="CDD" id="cd00077">
    <property type="entry name" value="HDc"/>
    <property type="match status" value="1"/>
</dbReference>
<dbReference type="Pfam" id="PF13328">
    <property type="entry name" value="HD_4"/>
    <property type="match status" value="1"/>
</dbReference>
<dbReference type="STRING" id="1121100.GCA_000428105_00829"/>
<evidence type="ECO:0000313" key="3">
    <source>
        <dbReference type="EMBL" id="GAE19050.1"/>
    </source>
</evidence>
<gene>
    <name evidence="3" type="ORF">JCM6294_2052</name>
</gene>
<proteinExistence type="inferred from homology"/>
<dbReference type="SUPFAM" id="SSF109604">
    <property type="entry name" value="HD-domain/PDEase-like"/>
    <property type="match status" value="1"/>
</dbReference>
<dbReference type="CDD" id="cd05399">
    <property type="entry name" value="NT_Rel-Spo_like"/>
    <property type="match status" value="1"/>
</dbReference>
<dbReference type="InterPro" id="IPR033655">
    <property type="entry name" value="TGS_RelA/SpoT"/>
</dbReference>
<dbReference type="InterPro" id="IPR007685">
    <property type="entry name" value="RelA_SpoT"/>
</dbReference>
<dbReference type="SUPFAM" id="SSF81271">
    <property type="entry name" value="TGS-like"/>
    <property type="match status" value="1"/>
</dbReference>
<feature type="domain" description="TGS" evidence="2">
    <location>
        <begin position="407"/>
        <end position="468"/>
    </location>
</feature>
<dbReference type="NCBIfam" id="TIGR00691">
    <property type="entry name" value="spoT_relA"/>
    <property type="match status" value="1"/>
</dbReference>
<dbReference type="PANTHER" id="PTHR21262">
    <property type="entry name" value="GUANOSINE-3',5'-BIS DIPHOSPHATE 3'-PYROPHOSPHOHYDROLASE"/>
    <property type="match status" value="1"/>
</dbReference>
<dbReference type="Gene3D" id="3.30.460.10">
    <property type="entry name" value="Beta Polymerase, domain 2"/>
    <property type="match status" value="1"/>
</dbReference>
<dbReference type="AlphaFoldDB" id="W4PH90"/>
<dbReference type="FunFam" id="1.10.3210.10:FF:000001">
    <property type="entry name" value="GTP pyrophosphokinase RelA"/>
    <property type="match status" value="1"/>
</dbReference>